<feature type="compositionally biased region" description="Basic and acidic residues" evidence="1">
    <location>
        <begin position="374"/>
        <end position="391"/>
    </location>
</feature>
<dbReference type="EMBL" id="OAPG01000006">
    <property type="protein sequence ID" value="SNX84252.1"/>
    <property type="molecule type" value="Genomic_DNA"/>
</dbReference>
<gene>
    <name evidence="2" type="ORF">MEPE_02960</name>
</gene>
<proteinExistence type="predicted"/>
<reference evidence="2" key="1">
    <citation type="submission" date="2023-10" db="EMBL/GenBank/DDBJ databases">
        <authorList>
            <person name="Guldener U."/>
        </authorList>
    </citation>
    <scope>NUCLEOTIDE SEQUENCE</scope>
    <source>
        <strain evidence="2">Mp4</strain>
    </source>
</reference>
<keyword evidence="3" id="KW-1185">Reference proteome</keyword>
<dbReference type="Proteomes" id="UP001294444">
    <property type="component" value="Unassembled WGS sequence"/>
</dbReference>
<feature type="region of interest" description="Disordered" evidence="1">
    <location>
        <begin position="362"/>
        <end position="430"/>
    </location>
</feature>
<protein>
    <submittedName>
        <fullName evidence="2">Uncharacterized protein</fullName>
    </submittedName>
</protein>
<evidence type="ECO:0000256" key="1">
    <source>
        <dbReference type="SAM" id="MobiDB-lite"/>
    </source>
</evidence>
<feature type="compositionally biased region" description="Basic and acidic residues" evidence="1">
    <location>
        <begin position="419"/>
        <end position="430"/>
    </location>
</feature>
<name>A0AAJ4XLW7_9BASI</name>
<feature type="compositionally biased region" description="Basic residues" evidence="1">
    <location>
        <begin position="409"/>
        <end position="418"/>
    </location>
</feature>
<sequence length="430" mass="48676">MLDLNSSAPFKATHITPSLIAEYISSNRLSDAIELLEQRVNVHPYKSQPELHTTLGMLYLFVGIQTLFDNNDCSSSGAAQSQGESSVDSGVDVRHLDRTNRNKARACFEAAIQASATWKRSEITKRQRVYGMHRKSVDDVEKRLRKRETLWGKDVLVEDDQNAWPTTEHRDLKRIRAKLEGSPPTANDRDGDANDNSDLDSSASGSVYAESDAQSSLASEQEPEEDHDQRGRSQSRRAASSEPNNLPEEVGEAEEALPRTRGQRAWAQVWSEVEKIYTPEPPLAYHMAKHFLQLLTPPARPSRRRVKDTALELEHKGLINEGTEDAESLGTGMNRDGSESVVGDGLSDIQLTREEAELRLRRILFEDGPGQEQEPQKIKREKGKDKESKGEGKKRRRESHESEHDSVSQHRHKKKKKETKKEKHRQDRHS</sequence>
<dbReference type="AlphaFoldDB" id="A0AAJ4XLW7"/>
<feature type="region of interest" description="Disordered" evidence="1">
    <location>
        <begin position="73"/>
        <end position="93"/>
    </location>
</feature>
<evidence type="ECO:0000313" key="2">
    <source>
        <dbReference type="EMBL" id="SNX84252.1"/>
    </source>
</evidence>
<organism evidence="2 3">
    <name type="scientific">Melanopsichium pennsylvanicum</name>
    <dbReference type="NCBI Taxonomy" id="63383"/>
    <lineage>
        <taxon>Eukaryota</taxon>
        <taxon>Fungi</taxon>
        <taxon>Dikarya</taxon>
        <taxon>Basidiomycota</taxon>
        <taxon>Ustilaginomycotina</taxon>
        <taxon>Ustilaginomycetes</taxon>
        <taxon>Ustilaginales</taxon>
        <taxon>Ustilaginaceae</taxon>
        <taxon>Melanopsichium</taxon>
    </lineage>
</organism>
<accession>A0AAJ4XLW7</accession>
<comment type="caution">
    <text evidence="2">The sequence shown here is derived from an EMBL/GenBank/DDBJ whole genome shotgun (WGS) entry which is preliminary data.</text>
</comment>
<evidence type="ECO:0000313" key="3">
    <source>
        <dbReference type="Proteomes" id="UP001294444"/>
    </source>
</evidence>
<feature type="region of interest" description="Disordered" evidence="1">
    <location>
        <begin position="174"/>
        <end position="264"/>
    </location>
</feature>
<feature type="compositionally biased region" description="Basic and acidic residues" evidence="1">
    <location>
        <begin position="398"/>
        <end position="408"/>
    </location>
</feature>
<feature type="compositionally biased region" description="Low complexity" evidence="1">
    <location>
        <begin position="74"/>
        <end position="86"/>
    </location>
</feature>
<feature type="region of interest" description="Disordered" evidence="1">
    <location>
        <begin position="317"/>
        <end position="349"/>
    </location>
</feature>